<proteinExistence type="predicted"/>
<reference evidence="1" key="1">
    <citation type="submission" date="2023-08" db="EMBL/GenBank/DDBJ databases">
        <authorList>
            <person name="Audoor S."/>
            <person name="Bilcke G."/>
        </authorList>
    </citation>
    <scope>NUCLEOTIDE SEQUENCE</scope>
</reference>
<dbReference type="AlphaFoldDB" id="A0AAD2FY75"/>
<evidence type="ECO:0000313" key="1">
    <source>
        <dbReference type="EMBL" id="CAJ1956405.1"/>
    </source>
</evidence>
<gene>
    <name evidence="1" type="ORF">CYCCA115_LOCUS16217</name>
</gene>
<dbReference type="EMBL" id="CAKOGP040001914">
    <property type="protein sequence ID" value="CAJ1956405.1"/>
    <property type="molecule type" value="Genomic_DNA"/>
</dbReference>
<accession>A0AAD2FY75</accession>
<comment type="caution">
    <text evidence="1">The sequence shown here is derived from an EMBL/GenBank/DDBJ whole genome shotgun (WGS) entry which is preliminary data.</text>
</comment>
<sequence>MKVRLREKYKGATKRRLHCWLCLIGTMLMITLGWGKRILMQGIILPDDISGSDRWIAFTNLTEKDLTATSASSGTYKSSVSSLPHFLQTTLDQSDFVELDHCDMISLNWTLFQSFAEPVIQSNLPKRALANDTEGLETTKLRNEWTLELLELYLTHNGKCQFDQYRPRIKRVASIQKAGWKLQEIAKVFPVPPQQARVVFSIVAYKDSKHLRRLIEAIHLPHHLIIIHLEQTQQGDESYHQQVEAIANDYQNVVVVQFGTIIYKTDSISRVTLQLMYWITTELKIKFDYFASLGGAVYPLFGALELSKHLYESAGNVWLGEATMKGRRVEAPQTHLLWKHRLLATSTKLAIRTGTIFHDIVPDWMTETMRHKSNSGNQAIFGYSAVEKMLQSEKVLQIFAMAKYSCCCCVEERTWIAAMDIIGFLHEARKQSNMFQLWGGEENNCVGSMNNAVLDLNENRCFRIEALGKAEMYFWGNQTWDNIVEAKKNGMMFARKFSSDQLDSIQLLEKIRKELHLT</sequence>
<dbReference type="Proteomes" id="UP001295423">
    <property type="component" value="Unassembled WGS sequence"/>
</dbReference>
<name>A0AAD2FY75_9STRA</name>
<organism evidence="1 2">
    <name type="scientific">Cylindrotheca closterium</name>
    <dbReference type="NCBI Taxonomy" id="2856"/>
    <lineage>
        <taxon>Eukaryota</taxon>
        <taxon>Sar</taxon>
        <taxon>Stramenopiles</taxon>
        <taxon>Ochrophyta</taxon>
        <taxon>Bacillariophyta</taxon>
        <taxon>Bacillariophyceae</taxon>
        <taxon>Bacillariophycidae</taxon>
        <taxon>Bacillariales</taxon>
        <taxon>Bacillariaceae</taxon>
        <taxon>Cylindrotheca</taxon>
    </lineage>
</organism>
<keyword evidence="2" id="KW-1185">Reference proteome</keyword>
<protein>
    <submittedName>
        <fullName evidence="1">Uncharacterized protein</fullName>
    </submittedName>
</protein>
<evidence type="ECO:0000313" key="2">
    <source>
        <dbReference type="Proteomes" id="UP001295423"/>
    </source>
</evidence>